<dbReference type="AlphaFoldDB" id="A0A0A8ZVW3"/>
<reference evidence="2" key="1">
    <citation type="submission" date="2014-09" db="EMBL/GenBank/DDBJ databases">
        <authorList>
            <person name="Magalhaes I.L.F."/>
            <person name="Oliveira U."/>
            <person name="Santos F.R."/>
            <person name="Vidigal T.H.D.A."/>
            <person name="Brescovit A.D."/>
            <person name="Santos A.J."/>
        </authorList>
    </citation>
    <scope>NUCLEOTIDE SEQUENCE</scope>
    <source>
        <tissue evidence="2">Shoot tissue taken approximately 20 cm above the soil surface</tissue>
    </source>
</reference>
<keyword evidence="1" id="KW-1133">Transmembrane helix</keyword>
<accession>A0A0A8ZVW3</accession>
<feature type="transmembrane region" description="Helical" evidence="1">
    <location>
        <begin position="31"/>
        <end position="56"/>
    </location>
</feature>
<keyword evidence="1" id="KW-0472">Membrane</keyword>
<sequence length="62" mass="7040">MIYSVGFAVANVSSYVKSILDRQLQSEVMCLLKMVGCFLGYLEVFFYSFCAVELLVHYMGLI</sequence>
<dbReference type="EMBL" id="GBRH01256032">
    <property type="protein sequence ID" value="JAD41863.1"/>
    <property type="molecule type" value="Transcribed_RNA"/>
</dbReference>
<proteinExistence type="predicted"/>
<keyword evidence="1" id="KW-0812">Transmembrane</keyword>
<name>A0A0A8ZVW3_ARUDO</name>
<evidence type="ECO:0000256" key="1">
    <source>
        <dbReference type="SAM" id="Phobius"/>
    </source>
</evidence>
<evidence type="ECO:0000313" key="2">
    <source>
        <dbReference type="EMBL" id="JAD41863.1"/>
    </source>
</evidence>
<protein>
    <submittedName>
        <fullName evidence="2">Uncharacterized protein</fullName>
    </submittedName>
</protein>
<reference evidence="2" key="2">
    <citation type="journal article" date="2015" name="Data Brief">
        <title>Shoot transcriptome of the giant reed, Arundo donax.</title>
        <authorList>
            <person name="Barrero R.A."/>
            <person name="Guerrero F.D."/>
            <person name="Moolhuijzen P."/>
            <person name="Goolsby J.A."/>
            <person name="Tidwell J."/>
            <person name="Bellgard S.E."/>
            <person name="Bellgard M.I."/>
        </authorList>
    </citation>
    <scope>NUCLEOTIDE SEQUENCE</scope>
    <source>
        <tissue evidence="2">Shoot tissue taken approximately 20 cm above the soil surface</tissue>
    </source>
</reference>
<organism evidence="2">
    <name type="scientific">Arundo donax</name>
    <name type="common">Giant reed</name>
    <name type="synonym">Donax arundinaceus</name>
    <dbReference type="NCBI Taxonomy" id="35708"/>
    <lineage>
        <taxon>Eukaryota</taxon>
        <taxon>Viridiplantae</taxon>
        <taxon>Streptophyta</taxon>
        <taxon>Embryophyta</taxon>
        <taxon>Tracheophyta</taxon>
        <taxon>Spermatophyta</taxon>
        <taxon>Magnoliopsida</taxon>
        <taxon>Liliopsida</taxon>
        <taxon>Poales</taxon>
        <taxon>Poaceae</taxon>
        <taxon>PACMAD clade</taxon>
        <taxon>Arundinoideae</taxon>
        <taxon>Arundineae</taxon>
        <taxon>Arundo</taxon>
    </lineage>
</organism>